<comment type="caution">
    <text evidence="2">The sequence shown here is derived from an EMBL/GenBank/DDBJ whole genome shotgun (WGS) entry which is preliminary data.</text>
</comment>
<dbReference type="EMBL" id="RBNR01000300">
    <property type="protein sequence ID" value="RML40167.1"/>
    <property type="molecule type" value="Genomic_DNA"/>
</dbReference>
<feature type="region of interest" description="Disordered" evidence="1">
    <location>
        <begin position="549"/>
        <end position="577"/>
    </location>
</feature>
<reference evidence="2 3" key="1">
    <citation type="submission" date="2018-08" db="EMBL/GenBank/DDBJ databases">
        <title>Recombination of ecologically and evolutionarily significant loci maintains genetic cohesion in the Pseudomonas syringae species complex.</title>
        <authorList>
            <person name="Dillon M."/>
            <person name="Thakur S."/>
            <person name="Almeida R.N.D."/>
            <person name="Weir B.S."/>
            <person name="Guttman D.S."/>
        </authorList>
    </citation>
    <scope>NUCLEOTIDE SEQUENCE [LARGE SCALE GENOMIC DNA]</scope>
    <source>
        <strain evidence="2 3">ICMP 3883</strain>
    </source>
</reference>
<feature type="region of interest" description="Disordered" evidence="1">
    <location>
        <begin position="29"/>
        <end position="133"/>
    </location>
</feature>
<feature type="region of interest" description="Disordered" evidence="1">
    <location>
        <begin position="277"/>
        <end position="297"/>
    </location>
</feature>
<feature type="compositionally biased region" description="Polar residues" evidence="1">
    <location>
        <begin position="65"/>
        <end position="74"/>
    </location>
</feature>
<feature type="compositionally biased region" description="Polar residues" evidence="1">
    <location>
        <begin position="86"/>
        <end position="96"/>
    </location>
</feature>
<feature type="compositionally biased region" description="Low complexity" evidence="1">
    <location>
        <begin position="102"/>
        <end position="116"/>
    </location>
</feature>
<feature type="compositionally biased region" description="Low complexity" evidence="1">
    <location>
        <begin position="556"/>
        <end position="571"/>
    </location>
</feature>
<feature type="compositionally biased region" description="Low complexity" evidence="1">
    <location>
        <begin position="45"/>
        <end position="61"/>
    </location>
</feature>
<sequence>MSRSAPMATSSKDDYDPILAGDIVQATKARQRSFDATNTPAQYLPKPDQAAPAAAPSTAGPVGRATQQLASQATDRPLSLADAAPRQTSFDATNTPPRYMPASQSAGQGLAAASAAPVSRQPNLRDAFPTSIGDGRSAIYGGIGANGEASFSNTASTLNSVDSNFTAPNSPPTQRMTSLSQALQLSPNQPATAPQRLDLANAYPDRSRQTAGQEPTLASMGSVRNMDDGIGSFSQAESGDAALAATRFQRASDLRNGYADQDRLKIALARQEQDRNFNVIGDSGRSSLGPRLDRQREAKDQRFALERGLHSRSLADAVDIAQSAVDDRREGRITDGQQRQAARLEDIMTAGTSANATSQQQQALQRALDPDGSKALSRQQTLANIDKTTAEADKARREASATGVKLTESQSKDLNYFGRGNSSNDRLEDQSSALTASASGDRSAFRGLADAAIRGIPFVGDSSLANSLVSKERQQAEQSGREFVSAILRKDSGAAITNQEMETYGKMFLAQPGDSDQVIAQKHESRVTALQGIRDGLGTAEILAAPLGRPAERPNRPQQQPAQNAQPAPAQTPIYRISTEEQFARLPSGANFIDPQGNHRRKP</sequence>
<gene>
    <name evidence="2" type="ORF">ALQ95_05578</name>
</gene>
<feature type="compositionally biased region" description="Polar residues" evidence="1">
    <location>
        <begin position="420"/>
        <end position="440"/>
    </location>
</feature>
<feature type="region of interest" description="Disordered" evidence="1">
    <location>
        <begin position="414"/>
        <end position="440"/>
    </location>
</feature>
<feature type="region of interest" description="Disordered" evidence="1">
    <location>
        <begin position="204"/>
        <end position="223"/>
    </location>
</feature>
<accession>A0A3M2VLN5</accession>
<name>A0A3M2VLN5_PSESI</name>
<organism evidence="2 3">
    <name type="scientific">Pseudomonas syringae pv. ribicola</name>
    <dbReference type="NCBI Taxonomy" id="55398"/>
    <lineage>
        <taxon>Bacteria</taxon>
        <taxon>Pseudomonadati</taxon>
        <taxon>Pseudomonadota</taxon>
        <taxon>Gammaproteobacteria</taxon>
        <taxon>Pseudomonadales</taxon>
        <taxon>Pseudomonadaceae</taxon>
        <taxon>Pseudomonas</taxon>
    </lineage>
</organism>
<evidence type="ECO:0000256" key="1">
    <source>
        <dbReference type="SAM" id="MobiDB-lite"/>
    </source>
</evidence>
<dbReference type="Proteomes" id="UP000280292">
    <property type="component" value="Unassembled WGS sequence"/>
</dbReference>
<dbReference type="AlphaFoldDB" id="A0A3M2VLN5"/>
<proteinExistence type="predicted"/>
<evidence type="ECO:0000313" key="3">
    <source>
        <dbReference type="Proteomes" id="UP000280292"/>
    </source>
</evidence>
<protein>
    <submittedName>
        <fullName evidence="2">Uncharacterized protein</fullName>
    </submittedName>
</protein>
<evidence type="ECO:0000313" key="2">
    <source>
        <dbReference type="EMBL" id="RML40167.1"/>
    </source>
</evidence>